<evidence type="ECO:0008006" key="6">
    <source>
        <dbReference type="Google" id="ProtNLM"/>
    </source>
</evidence>
<feature type="signal peptide" evidence="2">
    <location>
        <begin position="1"/>
        <end position="22"/>
    </location>
</feature>
<dbReference type="VEuPathDB" id="CryptoDB:Chro.40274"/>
<proteinExistence type="predicted"/>
<evidence type="ECO:0000313" key="4">
    <source>
        <dbReference type="EMBL" id="PPS96204.1"/>
    </source>
</evidence>
<evidence type="ECO:0000256" key="2">
    <source>
        <dbReference type="SAM" id="SignalP"/>
    </source>
</evidence>
<dbReference type="VEuPathDB" id="CryptoDB:ChTU502y2012_295g0440"/>
<dbReference type="Proteomes" id="UP000199752">
    <property type="component" value="Chromosome 4"/>
</dbReference>
<dbReference type="VEuPathDB" id="CryptoDB:CHUDEA4_2440"/>
<keyword evidence="1" id="KW-0472">Membrane</keyword>
<reference evidence="3" key="2">
    <citation type="submission" date="2015-08" db="EMBL/GenBank/DDBJ databases">
        <authorList>
            <person name="Babu N.S."/>
            <person name="Beckwith C.J."/>
            <person name="Beseler K.G."/>
            <person name="Brison A."/>
            <person name="Carone J.V."/>
            <person name="Caskin T.P."/>
            <person name="Diamond M."/>
            <person name="Durham M.E."/>
            <person name="Foxe J.M."/>
            <person name="Go M."/>
            <person name="Henderson B.A."/>
            <person name="Jones I.B."/>
            <person name="McGettigan J.A."/>
            <person name="Micheletti S.J."/>
            <person name="Nasrallah M.E."/>
            <person name="Ortiz D."/>
            <person name="Piller C.R."/>
            <person name="Privatt S.R."/>
            <person name="Schneider S.L."/>
            <person name="Sharp S."/>
            <person name="Smith T.C."/>
            <person name="Stanton J.D."/>
            <person name="Ullery H.E."/>
            <person name="Wilson R.J."/>
            <person name="Serrano M.G."/>
            <person name="Buck G."/>
            <person name="Lee V."/>
            <person name="Wang Y."/>
            <person name="Carvalho R."/>
            <person name="Voegtly L."/>
            <person name="Shi R."/>
            <person name="Duckworth R."/>
            <person name="Johnson A."/>
            <person name="Loviza R."/>
            <person name="Walstead R."/>
            <person name="Shah Z."/>
            <person name="Kiflezghi M."/>
            <person name="Wade K."/>
            <person name="Ball S.L."/>
            <person name="Bradley K.W."/>
            <person name="Asai D.J."/>
            <person name="Bowman C.A."/>
            <person name="Russell D.A."/>
            <person name="Pope W.H."/>
            <person name="Jacobs-Sera D."/>
            <person name="Hendrix R.W."/>
            <person name="Hatfull G.F."/>
        </authorList>
    </citation>
    <scope>NUCLEOTIDE SEQUENCE [LARGE SCALE GENOMIC DNA]</scope>
</reference>
<sequence length="195" mass="22305">MQFLNLKIFFVIIVHFISFSIGEQQPSPNEFLQYFSIAAGINSLIFSLSNTIYSIKSLNKLKKKNRGFNEGINESINRSKEHKFKKQITNDQANSLISTENSYLSNEELDVNQMNFTQLIIQSSKLADIYMVKDNLFIGQSNNTDSELNVSKSIIEYSVNPCFPPNNSKIENTNNTNAQNIDFNINKKFRGLIIE</sequence>
<gene>
    <name evidence="3" type="ORF">CHUDEA4_2440</name>
    <name evidence="4" type="ORF">GY17_00001711</name>
</gene>
<organism evidence="3">
    <name type="scientific">Cryptosporidium hominis</name>
    <dbReference type="NCBI Taxonomy" id="237895"/>
    <lineage>
        <taxon>Eukaryota</taxon>
        <taxon>Sar</taxon>
        <taxon>Alveolata</taxon>
        <taxon>Apicomplexa</taxon>
        <taxon>Conoidasida</taxon>
        <taxon>Coccidia</taxon>
        <taxon>Eucoccidiorida</taxon>
        <taxon>Eimeriorina</taxon>
        <taxon>Cryptosporidiidae</taxon>
        <taxon>Cryptosporidium</taxon>
    </lineage>
</organism>
<evidence type="ECO:0000313" key="3">
    <source>
        <dbReference type="EMBL" id="CUV05642.1"/>
    </source>
</evidence>
<keyword evidence="2" id="KW-0732">Signal</keyword>
<dbReference type="VEuPathDB" id="CryptoDB:GY17_00001711"/>
<keyword evidence="1" id="KW-1133">Transmembrane helix</keyword>
<keyword evidence="5" id="KW-1185">Reference proteome</keyword>
<evidence type="ECO:0000256" key="1">
    <source>
        <dbReference type="SAM" id="Phobius"/>
    </source>
</evidence>
<dbReference type="EMBL" id="JTAI01000020">
    <property type="protein sequence ID" value="PPS96204.1"/>
    <property type="molecule type" value="Genomic_DNA"/>
</dbReference>
<feature type="transmembrane region" description="Helical" evidence="1">
    <location>
        <begin position="34"/>
        <end position="55"/>
    </location>
</feature>
<protein>
    <recommendedName>
        <fullName evidence="6">Transmembrane protein</fullName>
    </recommendedName>
</protein>
<name>A0A0S4TEB3_CRYHO</name>
<dbReference type="Proteomes" id="UP001429100">
    <property type="component" value="Unassembled WGS sequence"/>
</dbReference>
<dbReference type="EMBL" id="LN877950">
    <property type="protein sequence ID" value="CUV05642.1"/>
    <property type="molecule type" value="Genomic_DNA"/>
</dbReference>
<accession>A0A0S4TEB3</accession>
<keyword evidence="1" id="KW-0812">Transmembrane</keyword>
<reference evidence="4 5" key="3">
    <citation type="submission" date="2017-10" db="EMBL/GenBank/DDBJ databases">
        <title>Consistent, comparative and evidence-based genome annotation and re-annotation for the closely-related species, Cryptosporidium parvum, C. hominis and C. tyzzeri.</title>
        <authorList>
            <person name="Baptista R.P."/>
            <person name="Li Y."/>
            <person name="Sateriale A."/>
            <person name="Striepen B."/>
            <person name="Kissinger J.C."/>
        </authorList>
    </citation>
    <scope>NUCLEOTIDE SEQUENCE [LARGE SCALE GENOMIC DNA]</scope>
    <source>
        <strain evidence="4">30976</strain>
    </source>
</reference>
<evidence type="ECO:0000313" key="5">
    <source>
        <dbReference type="Proteomes" id="UP001429100"/>
    </source>
</evidence>
<dbReference type="AlphaFoldDB" id="A0A0S4TEB3"/>
<reference evidence="4 5" key="1">
    <citation type="submission" date="2014-11" db="EMBL/GenBank/DDBJ databases">
        <title>Comparative genomic analysis of Cryptosporidium hominis reveals occurrence of genetic recombination in virulent subtypes.</title>
        <authorList>
            <person name="Guo Y."/>
            <person name="Tang K."/>
            <person name="Frace M."/>
            <person name="Li N."/>
            <person name="Roellig D.M."/>
            <person name="Sammons S."/>
            <person name="Knipe K."/>
            <person name="Rowe L."/>
            <person name="Feng Y."/>
            <person name="Xiao L."/>
        </authorList>
    </citation>
    <scope>NUCLEOTIDE SEQUENCE [LARGE SCALE GENOMIC DNA]</scope>
    <source>
        <strain evidence="4">30976</strain>
    </source>
</reference>
<feature type="chain" id="PRO_5006627603" description="Transmembrane protein" evidence="2">
    <location>
        <begin position="23"/>
        <end position="195"/>
    </location>
</feature>